<accession>A0A017H9V6</accession>
<dbReference type="AlphaFoldDB" id="A0A017H9V6"/>
<dbReference type="SUPFAM" id="SSF56784">
    <property type="entry name" value="HAD-like"/>
    <property type="match status" value="1"/>
</dbReference>
<dbReference type="PANTHER" id="PTHR43434:SF1">
    <property type="entry name" value="PHOSPHOGLYCOLATE PHOSPHATASE"/>
    <property type="match status" value="1"/>
</dbReference>
<dbReference type="InterPro" id="IPR036412">
    <property type="entry name" value="HAD-like_sf"/>
</dbReference>
<dbReference type="InterPro" id="IPR023198">
    <property type="entry name" value="PGP-like_dom2"/>
</dbReference>
<dbReference type="InterPro" id="IPR006439">
    <property type="entry name" value="HAD-SF_hydro_IA"/>
</dbReference>
<evidence type="ECO:0000256" key="4">
    <source>
        <dbReference type="ARBA" id="ARBA00013078"/>
    </source>
</evidence>
<keyword evidence="6" id="KW-1185">Reference proteome</keyword>
<evidence type="ECO:0000256" key="3">
    <source>
        <dbReference type="ARBA" id="ARBA00006171"/>
    </source>
</evidence>
<gene>
    <name evidence="5" type="ORF">Lokhon_02587</name>
</gene>
<comment type="pathway">
    <text evidence="2">Organic acid metabolism; glycolate biosynthesis; glycolate from 2-phosphoglycolate: step 1/1.</text>
</comment>
<dbReference type="GO" id="GO:0005829">
    <property type="term" value="C:cytosol"/>
    <property type="evidence" value="ECO:0007669"/>
    <property type="project" value="TreeGrafter"/>
</dbReference>
<dbReference type="RefSeq" id="WP_017927037.1">
    <property type="nucleotide sequence ID" value="NZ_KB822995.1"/>
</dbReference>
<dbReference type="OrthoDB" id="9797743at2"/>
<dbReference type="PANTHER" id="PTHR43434">
    <property type="entry name" value="PHOSPHOGLYCOLATE PHOSPHATASE"/>
    <property type="match status" value="1"/>
</dbReference>
<dbReference type="PATRIC" id="fig|1122180.6.peg.2571"/>
<dbReference type="SFLD" id="SFLDG01129">
    <property type="entry name" value="C1.5:_HAD__Beta-PGM__Phosphata"/>
    <property type="match status" value="1"/>
</dbReference>
<dbReference type="Proteomes" id="UP000025047">
    <property type="component" value="Unassembled WGS sequence"/>
</dbReference>
<reference evidence="5 6" key="1">
    <citation type="submission" date="2013-03" db="EMBL/GenBank/DDBJ databases">
        <authorList>
            <person name="Fiebig A."/>
            <person name="Goeker M."/>
            <person name="Klenk H.-P.P."/>
        </authorList>
    </citation>
    <scope>NUCLEOTIDE SEQUENCE [LARGE SCALE GENOMIC DNA]</scope>
    <source>
        <strain evidence="5 6">DSM 17492</strain>
    </source>
</reference>
<dbReference type="HOGENOM" id="CLU_045011_19_1_5"/>
<dbReference type="InterPro" id="IPR023214">
    <property type="entry name" value="HAD_sf"/>
</dbReference>
<comment type="catalytic activity">
    <reaction evidence="1">
        <text>2-phosphoglycolate + H2O = glycolate + phosphate</text>
        <dbReference type="Rhea" id="RHEA:14369"/>
        <dbReference type="ChEBI" id="CHEBI:15377"/>
        <dbReference type="ChEBI" id="CHEBI:29805"/>
        <dbReference type="ChEBI" id="CHEBI:43474"/>
        <dbReference type="ChEBI" id="CHEBI:58033"/>
        <dbReference type="EC" id="3.1.3.18"/>
    </reaction>
</comment>
<dbReference type="InterPro" id="IPR050155">
    <property type="entry name" value="HAD-like_hydrolase_sf"/>
</dbReference>
<comment type="caution">
    <text evidence="5">The sequence shown here is derived from an EMBL/GenBank/DDBJ whole genome shotgun (WGS) entry which is preliminary data.</text>
</comment>
<dbReference type="eggNOG" id="COG0546">
    <property type="taxonomic scope" value="Bacteria"/>
</dbReference>
<comment type="similarity">
    <text evidence="3">Belongs to the HAD-like hydrolase superfamily. CbbY/CbbZ/Gph/YieH family.</text>
</comment>
<dbReference type="GO" id="GO:0006281">
    <property type="term" value="P:DNA repair"/>
    <property type="evidence" value="ECO:0007669"/>
    <property type="project" value="TreeGrafter"/>
</dbReference>
<evidence type="ECO:0000313" key="6">
    <source>
        <dbReference type="Proteomes" id="UP000025047"/>
    </source>
</evidence>
<dbReference type="STRING" id="1122180.Lokhon_02587"/>
<dbReference type="SFLD" id="SFLDS00003">
    <property type="entry name" value="Haloacid_Dehalogenase"/>
    <property type="match status" value="1"/>
</dbReference>
<dbReference type="EMBL" id="APGJ01000007">
    <property type="protein sequence ID" value="EYD70943.1"/>
    <property type="molecule type" value="Genomic_DNA"/>
</dbReference>
<dbReference type="Gene3D" id="1.10.150.240">
    <property type="entry name" value="Putative phosphatase, domain 2"/>
    <property type="match status" value="1"/>
</dbReference>
<evidence type="ECO:0000256" key="1">
    <source>
        <dbReference type="ARBA" id="ARBA00000830"/>
    </source>
</evidence>
<dbReference type="GO" id="GO:0008967">
    <property type="term" value="F:phosphoglycolate phosphatase activity"/>
    <property type="evidence" value="ECO:0007669"/>
    <property type="project" value="UniProtKB-EC"/>
</dbReference>
<proteinExistence type="inferred from homology"/>
<dbReference type="Pfam" id="PF00702">
    <property type="entry name" value="Hydrolase"/>
    <property type="match status" value="1"/>
</dbReference>
<dbReference type="Gene3D" id="3.40.50.1000">
    <property type="entry name" value="HAD superfamily/HAD-like"/>
    <property type="match status" value="1"/>
</dbReference>
<sequence length="235" mass="23817">MTPRGLIFDKDGTLFDFHATWGGWSRGLIEAEADGDAMRAQAIAAALGYDLDAGRFAADSLVIASTAGEIADAMLPHLPGQDRAALIARMNARAAEAPQVPAVPLAPLFADLAARGLALGLVTNDSEAPARAHLGEAGVAAAFGFVAGADSGFGAKPAPGQLLACARAMRLAPGDCAMIGDSLHDLHAARAAGMIAIGVLTGMAPRAALEPHADIVLPDIGALSGWLDARNITKA</sequence>
<dbReference type="NCBIfam" id="TIGR01549">
    <property type="entry name" value="HAD-SF-IA-v1"/>
    <property type="match status" value="1"/>
</dbReference>
<protein>
    <recommendedName>
        <fullName evidence="4">phosphoglycolate phosphatase</fullName>
        <ecNumber evidence="4">3.1.3.18</ecNumber>
    </recommendedName>
</protein>
<evidence type="ECO:0000256" key="2">
    <source>
        <dbReference type="ARBA" id="ARBA00004818"/>
    </source>
</evidence>
<keyword evidence="5" id="KW-0378">Hydrolase</keyword>
<evidence type="ECO:0000313" key="5">
    <source>
        <dbReference type="EMBL" id="EYD70943.1"/>
    </source>
</evidence>
<name>A0A017H9V6_9RHOB</name>
<organism evidence="5 6">
    <name type="scientific">Limimaricola hongkongensis DSM 17492</name>
    <dbReference type="NCBI Taxonomy" id="1122180"/>
    <lineage>
        <taxon>Bacteria</taxon>
        <taxon>Pseudomonadati</taxon>
        <taxon>Pseudomonadota</taxon>
        <taxon>Alphaproteobacteria</taxon>
        <taxon>Rhodobacterales</taxon>
        <taxon>Paracoccaceae</taxon>
        <taxon>Limimaricola</taxon>
    </lineage>
</organism>
<dbReference type="EC" id="3.1.3.18" evidence="4"/>